<dbReference type="AlphaFoldDB" id="A0A4C1YM30"/>
<dbReference type="EMBL" id="BGZK01001268">
    <property type="protein sequence ID" value="GBP75952.1"/>
    <property type="molecule type" value="Genomic_DNA"/>
</dbReference>
<comment type="caution">
    <text evidence="1">The sequence shown here is derived from an EMBL/GenBank/DDBJ whole genome shotgun (WGS) entry which is preliminary data.</text>
</comment>
<protein>
    <submittedName>
        <fullName evidence="1">Uncharacterized protein</fullName>
    </submittedName>
</protein>
<proteinExistence type="predicted"/>
<reference evidence="1 2" key="1">
    <citation type="journal article" date="2019" name="Commun. Biol.">
        <title>The bagworm genome reveals a unique fibroin gene that provides high tensile strength.</title>
        <authorList>
            <person name="Kono N."/>
            <person name="Nakamura H."/>
            <person name="Ohtoshi R."/>
            <person name="Tomita M."/>
            <person name="Numata K."/>
            <person name="Arakawa K."/>
        </authorList>
    </citation>
    <scope>NUCLEOTIDE SEQUENCE [LARGE SCALE GENOMIC DNA]</scope>
</reference>
<evidence type="ECO:0000313" key="2">
    <source>
        <dbReference type="Proteomes" id="UP000299102"/>
    </source>
</evidence>
<accession>A0A4C1YM30</accession>
<evidence type="ECO:0000313" key="1">
    <source>
        <dbReference type="EMBL" id="GBP75952.1"/>
    </source>
</evidence>
<organism evidence="1 2">
    <name type="scientific">Eumeta variegata</name>
    <name type="common">Bagworm moth</name>
    <name type="synonym">Eumeta japonica</name>
    <dbReference type="NCBI Taxonomy" id="151549"/>
    <lineage>
        <taxon>Eukaryota</taxon>
        <taxon>Metazoa</taxon>
        <taxon>Ecdysozoa</taxon>
        <taxon>Arthropoda</taxon>
        <taxon>Hexapoda</taxon>
        <taxon>Insecta</taxon>
        <taxon>Pterygota</taxon>
        <taxon>Neoptera</taxon>
        <taxon>Endopterygota</taxon>
        <taxon>Lepidoptera</taxon>
        <taxon>Glossata</taxon>
        <taxon>Ditrysia</taxon>
        <taxon>Tineoidea</taxon>
        <taxon>Psychidae</taxon>
        <taxon>Oiketicinae</taxon>
        <taxon>Eumeta</taxon>
    </lineage>
</organism>
<sequence>MESGSYPTVKAHPHKILILIQGSDPKAIYAGAAVGRRVTRASDVYSKIDVGKTRACNMQRATHCRPSRLALSTNPRLTITSSGKVHIRRCAKSIEIMNRREFNYHINVVVSRALGNYGETSLRGVPLCACVTAKGVKGAFIERESLQITMIVLWLEKERAGRILMCHSVKIHFV</sequence>
<gene>
    <name evidence="1" type="ORF">EVAR_98846_1</name>
</gene>
<name>A0A4C1YM30_EUMVA</name>
<dbReference type="Proteomes" id="UP000299102">
    <property type="component" value="Unassembled WGS sequence"/>
</dbReference>
<keyword evidence="2" id="KW-1185">Reference proteome</keyword>